<keyword evidence="3" id="KW-1185">Reference proteome</keyword>
<dbReference type="PANTHER" id="PTHR24183">
    <property type="entry name" value="FIBRONECTIN TYPE 3 AND ANKYRIN REPEAT DOMAINS PROTEIN 1"/>
    <property type="match status" value="1"/>
</dbReference>
<organism evidence="2 3">
    <name type="scientific">Amphibalanus amphitrite</name>
    <name type="common">Striped barnacle</name>
    <name type="synonym">Balanus amphitrite</name>
    <dbReference type="NCBI Taxonomy" id="1232801"/>
    <lineage>
        <taxon>Eukaryota</taxon>
        <taxon>Metazoa</taxon>
        <taxon>Ecdysozoa</taxon>
        <taxon>Arthropoda</taxon>
        <taxon>Crustacea</taxon>
        <taxon>Multicrustacea</taxon>
        <taxon>Cirripedia</taxon>
        <taxon>Thoracica</taxon>
        <taxon>Thoracicalcarea</taxon>
        <taxon>Balanomorpha</taxon>
        <taxon>Balanoidea</taxon>
        <taxon>Balanidae</taxon>
        <taxon>Amphibalaninae</taxon>
        <taxon>Amphibalanus</taxon>
    </lineage>
</organism>
<dbReference type="GO" id="GO:0005634">
    <property type="term" value="C:nucleus"/>
    <property type="evidence" value="ECO:0007669"/>
    <property type="project" value="TreeGrafter"/>
</dbReference>
<dbReference type="Gene3D" id="1.25.40.20">
    <property type="entry name" value="Ankyrin repeat-containing domain"/>
    <property type="match status" value="1"/>
</dbReference>
<dbReference type="GO" id="GO:0042981">
    <property type="term" value="P:regulation of apoptotic process"/>
    <property type="evidence" value="ECO:0007669"/>
    <property type="project" value="TreeGrafter"/>
</dbReference>
<proteinExistence type="predicted"/>
<name>A0A6A4XFG4_AMPAM</name>
<dbReference type="EMBL" id="VIIS01000059">
    <property type="protein sequence ID" value="KAF0313998.1"/>
    <property type="molecule type" value="Genomic_DNA"/>
</dbReference>
<comment type="caution">
    <text evidence="2">The sequence shown here is derived from an EMBL/GenBank/DDBJ whole genome shotgun (WGS) entry which is preliminary data.</text>
</comment>
<gene>
    <name evidence="2" type="ORF">FJT64_001598</name>
</gene>
<feature type="repeat" description="ANK" evidence="1">
    <location>
        <begin position="61"/>
        <end position="93"/>
    </location>
</feature>
<dbReference type="InterPro" id="IPR002110">
    <property type="entry name" value="Ankyrin_rpt"/>
</dbReference>
<evidence type="ECO:0000313" key="2">
    <source>
        <dbReference type="EMBL" id="KAF0313998.1"/>
    </source>
</evidence>
<accession>A0A6A4XFG4</accession>
<evidence type="ECO:0000313" key="3">
    <source>
        <dbReference type="Proteomes" id="UP000440578"/>
    </source>
</evidence>
<reference evidence="2 3" key="1">
    <citation type="submission" date="2019-07" db="EMBL/GenBank/DDBJ databases">
        <title>Draft genome assembly of a fouling barnacle, Amphibalanus amphitrite (Darwin, 1854): The first reference genome for Thecostraca.</title>
        <authorList>
            <person name="Kim W."/>
        </authorList>
    </citation>
    <scope>NUCLEOTIDE SEQUENCE [LARGE SCALE GENOMIC DNA]</scope>
    <source>
        <strain evidence="2">SNU_AA5</strain>
        <tissue evidence="2">Soma without cirri and trophi</tissue>
    </source>
</reference>
<dbReference type="PANTHER" id="PTHR24183:SF1">
    <property type="entry name" value="FIBRONECTIN TYPE 3 AND ANKYRIN REPEAT DOMAINS PROTEIN 1"/>
    <property type="match status" value="1"/>
</dbReference>
<sequence>MQLTPDLVPLIVGKLLGMDRRSTMVSLSFTSLTTLINREDLSAFTSFLNNRNVAVDDRDENGTTAMMVAAEKGHSAFIHALVEFGADATLSDLVSDLGEIRDLSVTCDLNVT</sequence>
<dbReference type="PROSITE" id="PS50297">
    <property type="entry name" value="ANK_REP_REGION"/>
    <property type="match status" value="1"/>
</dbReference>
<dbReference type="AlphaFoldDB" id="A0A6A4XFG4"/>
<protein>
    <submittedName>
        <fullName evidence="2">Uncharacterized protein</fullName>
    </submittedName>
</protein>
<dbReference type="OrthoDB" id="6084525at2759"/>
<dbReference type="PROSITE" id="PS50088">
    <property type="entry name" value="ANK_REPEAT"/>
    <property type="match status" value="1"/>
</dbReference>
<dbReference type="Proteomes" id="UP000440578">
    <property type="component" value="Unassembled WGS sequence"/>
</dbReference>
<keyword evidence="1" id="KW-0040">ANK repeat</keyword>
<evidence type="ECO:0000256" key="1">
    <source>
        <dbReference type="PROSITE-ProRule" id="PRU00023"/>
    </source>
</evidence>
<dbReference type="InterPro" id="IPR036770">
    <property type="entry name" value="Ankyrin_rpt-contain_sf"/>
</dbReference>
<dbReference type="SUPFAM" id="SSF48403">
    <property type="entry name" value="Ankyrin repeat"/>
    <property type="match status" value="1"/>
</dbReference>